<evidence type="ECO:0000313" key="1">
    <source>
        <dbReference type="EMBL" id="KAF8782903.1"/>
    </source>
</evidence>
<accession>A0A8T0EX34</accession>
<evidence type="ECO:0000313" key="2">
    <source>
        <dbReference type="Proteomes" id="UP000807504"/>
    </source>
</evidence>
<dbReference type="EMBL" id="JABXBU010001863">
    <property type="protein sequence ID" value="KAF8782903.1"/>
    <property type="molecule type" value="Genomic_DNA"/>
</dbReference>
<reference evidence="1" key="2">
    <citation type="submission" date="2020-06" db="EMBL/GenBank/DDBJ databases">
        <authorList>
            <person name="Sheffer M."/>
        </authorList>
    </citation>
    <scope>NUCLEOTIDE SEQUENCE</scope>
</reference>
<reference evidence="1" key="1">
    <citation type="journal article" date="2020" name="bioRxiv">
        <title>Chromosome-level reference genome of the European wasp spider Argiope bruennichi: a resource for studies on range expansion and evolutionary adaptation.</title>
        <authorList>
            <person name="Sheffer M.M."/>
            <person name="Hoppe A."/>
            <person name="Krehenwinkel H."/>
            <person name="Uhl G."/>
            <person name="Kuss A.W."/>
            <person name="Jensen L."/>
            <person name="Jensen C."/>
            <person name="Gillespie R.G."/>
            <person name="Hoff K.J."/>
            <person name="Prost S."/>
        </authorList>
    </citation>
    <scope>NUCLEOTIDE SEQUENCE</scope>
</reference>
<proteinExistence type="predicted"/>
<gene>
    <name evidence="1" type="ORF">HNY73_013136</name>
</gene>
<sequence length="72" mass="8380">MEVFNGLLTNSIQYRGKSEPTLTLWILIFHRCEIDKQSAGWSPILNTSQNQLKKVYSNTSIYIHLCQFIAEF</sequence>
<protein>
    <submittedName>
        <fullName evidence="1">Uncharacterized protein</fullName>
    </submittedName>
</protein>
<keyword evidence="2" id="KW-1185">Reference proteome</keyword>
<name>A0A8T0EX34_ARGBR</name>
<comment type="caution">
    <text evidence="1">The sequence shown here is derived from an EMBL/GenBank/DDBJ whole genome shotgun (WGS) entry which is preliminary data.</text>
</comment>
<dbReference type="Proteomes" id="UP000807504">
    <property type="component" value="Unassembled WGS sequence"/>
</dbReference>
<dbReference type="AlphaFoldDB" id="A0A8T0EX34"/>
<organism evidence="1 2">
    <name type="scientific">Argiope bruennichi</name>
    <name type="common">Wasp spider</name>
    <name type="synonym">Aranea bruennichi</name>
    <dbReference type="NCBI Taxonomy" id="94029"/>
    <lineage>
        <taxon>Eukaryota</taxon>
        <taxon>Metazoa</taxon>
        <taxon>Ecdysozoa</taxon>
        <taxon>Arthropoda</taxon>
        <taxon>Chelicerata</taxon>
        <taxon>Arachnida</taxon>
        <taxon>Araneae</taxon>
        <taxon>Araneomorphae</taxon>
        <taxon>Entelegynae</taxon>
        <taxon>Araneoidea</taxon>
        <taxon>Araneidae</taxon>
        <taxon>Argiope</taxon>
    </lineage>
</organism>